<proteinExistence type="predicted"/>
<dbReference type="AlphaFoldDB" id="A0A418SN72"/>
<dbReference type="Gene3D" id="3.40.50.300">
    <property type="entry name" value="P-loop containing nucleotide triphosphate hydrolases"/>
    <property type="match status" value="1"/>
</dbReference>
<accession>A0A418SN72</accession>
<organism evidence="1 2">
    <name type="scientific">Paracoccus onubensis</name>
    <dbReference type="NCBI Taxonomy" id="1675788"/>
    <lineage>
        <taxon>Bacteria</taxon>
        <taxon>Pseudomonadati</taxon>
        <taxon>Pseudomonadota</taxon>
        <taxon>Alphaproteobacteria</taxon>
        <taxon>Rhodobacterales</taxon>
        <taxon>Paracoccaceae</taxon>
        <taxon>Paracoccus</taxon>
    </lineage>
</organism>
<evidence type="ECO:0000313" key="1">
    <source>
        <dbReference type="EMBL" id="RJE82383.1"/>
    </source>
</evidence>
<name>A0A418SN72_9RHOB</name>
<keyword evidence="2" id="KW-1185">Reference proteome</keyword>
<reference evidence="2" key="1">
    <citation type="submission" date="2018-09" db="EMBL/GenBank/DDBJ databases">
        <title>Acidovorax cavernicola nov. sp. isolated from Gruta de las Maravillas (Aracena, Spain).</title>
        <authorList>
            <person name="Jurado V."/>
            <person name="Gutierrez-Patricio S."/>
            <person name="Gonzalez-Pimentel J.L."/>
            <person name="Miller A.Z."/>
            <person name="Laiz L."/>
            <person name="Saiz-Jimenez C."/>
        </authorList>
    </citation>
    <scope>NUCLEOTIDE SEQUENCE [LARGE SCALE GENOMIC DNA]</scope>
    <source>
        <strain evidence="2">1011MAR3C25</strain>
    </source>
</reference>
<dbReference type="SUPFAM" id="SSF52540">
    <property type="entry name" value="P-loop containing nucleoside triphosphate hydrolases"/>
    <property type="match status" value="1"/>
</dbReference>
<evidence type="ECO:0000313" key="2">
    <source>
        <dbReference type="Proteomes" id="UP000284202"/>
    </source>
</evidence>
<comment type="caution">
    <text evidence="1">The sequence shown here is derived from an EMBL/GenBank/DDBJ whole genome shotgun (WGS) entry which is preliminary data.</text>
</comment>
<dbReference type="InterPro" id="IPR027417">
    <property type="entry name" value="P-loop_NTPase"/>
</dbReference>
<dbReference type="OrthoDB" id="145933at2"/>
<gene>
    <name evidence="1" type="ORF">D3P04_19815</name>
</gene>
<dbReference type="EMBL" id="QZCG01000016">
    <property type="protein sequence ID" value="RJE82383.1"/>
    <property type="molecule type" value="Genomic_DNA"/>
</dbReference>
<protein>
    <submittedName>
        <fullName evidence="1">DUF1611 domain-containing protein</fullName>
    </submittedName>
</protein>
<sequence length="350" mass="36974">MTTAFETQLASAKWTFSTRRVDRTLATGMDTAFEKARPGELILAYVSEIGQHRRVQLESGRHSDIYPGDAVVLACGARYAPDQFEGLAEILPKSADLLAGGGCIGRMVARNERIKQATRLIPEGRLLRADGAALNLDDFAVRVSARGDRIPVIAVFGTAMNSGKTVATAQLALGLRRAGWRVAALKGTGTGAFGDFNEYRDTGAHVVADFTDAGMVSTYREPLERVRAGINRLLAHAEDAGCEIAVLEIADGLFQRETAQLLADPAFQRRISGLVFACGDAVAAAGGVAEMRRHGVTPDVLTGMLSCSPMASAEALGATGVPVLGKNDLSDPAEANAFALRSGAEWRSAA</sequence>
<dbReference type="RefSeq" id="WP_119751612.1">
    <property type="nucleotide sequence ID" value="NZ_QZCG01000016.1"/>
</dbReference>
<dbReference type="Proteomes" id="UP000284202">
    <property type="component" value="Unassembled WGS sequence"/>
</dbReference>